<evidence type="ECO:0000259" key="1">
    <source>
        <dbReference type="Pfam" id="PF02627"/>
    </source>
</evidence>
<dbReference type="InterPro" id="IPR003779">
    <property type="entry name" value="CMD-like"/>
</dbReference>
<dbReference type="PANTHER" id="PTHR33930">
    <property type="entry name" value="ALKYL HYDROPEROXIDE REDUCTASE AHPD"/>
    <property type="match status" value="1"/>
</dbReference>
<reference evidence="2" key="1">
    <citation type="submission" date="2022-08" db="EMBL/GenBank/DDBJ databases">
        <title>A global survey of hypervirulent Aeromonas hydrophila identified this emerging pathogen in farmed fish in the lower Mekong River basin.</title>
        <authorList>
            <person name="Xu T."/>
            <person name="Rasmussen-Ivey C.R."/>
            <person name="Moen F.S."/>
            <person name="Fernandez Bravo A."/>
            <person name="Lamy B."/>
            <person name="Beaz-Hidalgo R."/>
            <person name="Khan C.D."/>
            <person name="Castro Escarpulli G."/>
            <person name="Yasin I.S.M."/>
            <person name="Figueras M.J."/>
            <person name="Azzam Sayuti M."/>
            <person name="Karim M.M."/>
            <person name="Alam K.M."/>
            <person name="Le T.T.T."/>
            <person name="Thao N.H.P."/>
            <person name="Addo S."/>
            <person name="Duodu S."/>
            <person name="Ali S."/>
            <person name="Mey S."/>
            <person name="Somony T."/>
            <person name="Liles M.R."/>
        </authorList>
    </citation>
    <scope>NUCLEOTIDE SEQUENCE</scope>
    <source>
        <strain evidence="2">0.14</strain>
    </source>
</reference>
<gene>
    <name evidence="2" type="ORF">NS965_07130</name>
</gene>
<sequence>MKNYREINKEQHQLGSAYRKSSPDTMNAFIALHKAVMKEDEALALKYREMIALGIGIASRCDGCIAAHVAGAVKAGASRAELIATVDVAVLMGGGPSIIYGTQAYAAIEELLS</sequence>
<name>A0AAW5M1Z9_AERVE</name>
<dbReference type="NCBIfam" id="TIGR00778">
    <property type="entry name" value="ahpD_dom"/>
    <property type="match status" value="1"/>
</dbReference>
<dbReference type="Pfam" id="PF02627">
    <property type="entry name" value="CMD"/>
    <property type="match status" value="1"/>
</dbReference>
<proteinExistence type="predicted"/>
<dbReference type="InterPro" id="IPR004675">
    <property type="entry name" value="AhpD_core"/>
</dbReference>
<dbReference type="InterPro" id="IPR029032">
    <property type="entry name" value="AhpD-like"/>
</dbReference>
<dbReference type="AlphaFoldDB" id="A0AAW5M1Z9"/>
<dbReference type="PANTHER" id="PTHR33930:SF2">
    <property type="entry name" value="BLR3452 PROTEIN"/>
    <property type="match status" value="1"/>
</dbReference>
<dbReference type="Gene3D" id="1.20.1290.10">
    <property type="entry name" value="AhpD-like"/>
    <property type="match status" value="1"/>
</dbReference>
<comment type="caution">
    <text evidence="2">The sequence shown here is derived from an EMBL/GenBank/DDBJ whole genome shotgun (WGS) entry which is preliminary data.</text>
</comment>
<evidence type="ECO:0000313" key="3">
    <source>
        <dbReference type="Proteomes" id="UP001204061"/>
    </source>
</evidence>
<accession>A0AAW5M1Z9</accession>
<dbReference type="Proteomes" id="UP001204061">
    <property type="component" value="Unassembled WGS sequence"/>
</dbReference>
<evidence type="ECO:0000313" key="2">
    <source>
        <dbReference type="EMBL" id="MCR4448158.1"/>
    </source>
</evidence>
<organism evidence="2 3">
    <name type="scientific">Aeromonas veronii</name>
    <dbReference type="NCBI Taxonomy" id="654"/>
    <lineage>
        <taxon>Bacteria</taxon>
        <taxon>Pseudomonadati</taxon>
        <taxon>Pseudomonadota</taxon>
        <taxon>Gammaproteobacteria</taxon>
        <taxon>Aeromonadales</taxon>
        <taxon>Aeromonadaceae</taxon>
        <taxon>Aeromonas</taxon>
    </lineage>
</organism>
<feature type="domain" description="Carboxymuconolactone decarboxylase-like" evidence="1">
    <location>
        <begin position="23"/>
        <end position="103"/>
    </location>
</feature>
<protein>
    <submittedName>
        <fullName evidence="2">Carboxymuconolactone decarboxylase family protein</fullName>
    </submittedName>
</protein>
<dbReference type="SUPFAM" id="SSF69118">
    <property type="entry name" value="AhpD-like"/>
    <property type="match status" value="1"/>
</dbReference>
<dbReference type="EMBL" id="JANLFC010000021">
    <property type="protein sequence ID" value="MCR4448158.1"/>
    <property type="molecule type" value="Genomic_DNA"/>
</dbReference>
<dbReference type="RefSeq" id="WP_257725157.1">
    <property type="nucleotide sequence ID" value="NZ_JANLFC010000021.1"/>
</dbReference>
<dbReference type="GO" id="GO:0051920">
    <property type="term" value="F:peroxiredoxin activity"/>
    <property type="evidence" value="ECO:0007669"/>
    <property type="project" value="InterPro"/>
</dbReference>